<keyword evidence="3" id="KW-0067">ATP-binding</keyword>
<organism evidence="8">
    <name type="scientific">Timema douglasi</name>
    <name type="common">Walking stick</name>
    <dbReference type="NCBI Taxonomy" id="61478"/>
    <lineage>
        <taxon>Eukaryota</taxon>
        <taxon>Metazoa</taxon>
        <taxon>Ecdysozoa</taxon>
        <taxon>Arthropoda</taxon>
        <taxon>Hexapoda</taxon>
        <taxon>Insecta</taxon>
        <taxon>Pterygota</taxon>
        <taxon>Neoptera</taxon>
        <taxon>Polyneoptera</taxon>
        <taxon>Phasmatodea</taxon>
        <taxon>Timematodea</taxon>
        <taxon>Timematoidea</taxon>
        <taxon>Timematidae</taxon>
        <taxon>Timema</taxon>
    </lineage>
</organism>
<dbReference type="InterPro" id="IPR003395">
    <property type="entry name" value="RecF/RecN/SMC_N"/>
</dbReference>
<gene>
    <name evidence="8" type="ORF">TDIB3V08_LOCUS4501</name>
</gene>
<comment type="subcellular location">
    <subcellularLocation>
        <location evidence="1">Nucleus</location>
    </subcellularLocation>
</comment>
<dbReference type="PANTHER" id="PTHR18937">
    <property type="entry name" value="STRUCTURAL MAINTENANCE OF CHROMOSOMES SMC FAMILY MEMBER"/>
    <property type="match status" value="1"/>
</dbReference>
<evidence type="ECO:0000256" key="5">
    <source>
        <dbReference type="SAM" id="Coils"/>
    </source>
</evidence>
<dbReference type="Pfam" id="PF02463">
    <property type="entry name" value="SMC_N"/>
    <property type="match status" value="1"/>
</dbReference>
<dbReference type="AlphaFoldDB" id="A0A7R8VGS9"/>
<proteinExistence type="predicted"/>
<feature type="compositionally biased region" description="Polar residues" evidence="6">
    <location>
        <begin position="349"/>
        <end position="364"/>
    </location>
</feature>
<dbReference type="EMBL" id="OA566064">
    <property type="protein sequence ID" value="CAD7198217.1"/>
    <property type="molecule type" value="Genomic_DNA"/>
</dbReference>
<accession>A0A7R8VGS9</accession>
<keyword evidence="4" id="KW-0539">Nucleus</keyword>
<dbReference type="GO" id="GO:0007076">
    <property type="term" value="P:mitotic chromosome condensation"/>
    <property type="evidence" value="ECO:0007669"/>
    <property type="project" value="TreeGrafter"/>
</dbReference>
<evidence type="ECO:0000256" key="2">
    <source>
        <dbReference type="ARBA" id="ARBA00022741"/>
    </source>
</evidence>
<evidence type="ECO:0000313" key="8">
    <source>
        <dbReference type="EMBL" id="CAD7198217.1"/>
    </source>
</evidence>
<dbReference type="SUPFAM" id="SSF52540">
    <property type="entry name" value="P-loop containing nucleoside triphosphate hydrolases"/>
    <property type="match status" value="1"/>
</dbReference>
<protein>
    <recommendedName>
        <fullName evidence="7">RecF/RecN/SMC N-terminal domain-containing protein</fullName>
    </recommendedName>
</protein>
<feature type="region of interest" description="Disordered" evidence="6">
    <location>
        <begin position="343"/>
        <end position="364"/>
    </location>
</feature>
<feature type="coiled-coil region" evidence="5">
    <location>
        <begin position="748"/>
        <end position="775"/>
    </location>
</feature>
<evidence type="ECO:0000256" key="1">
    <source>
        <dbReference type="ARBA" id="ARBA00004123"/>
    </source>
</evidence>
<keyword evidence="2" id="KW-0547">Nucleotide-binding</keyword>
<dbReference type="GO" id="GO:0000796">
    <property type="term" value="C:condensin complex"/>
    <property type="evidence" value="ECO:0007669"/>
    <property type="project" value="TreeGrafter"/>
</dbReference>
<feature type="coiled-coil region" evidence="5">
    <location>
        <begin position="614"/>
        <end position="687"/>
    </location>
</feature>
<evidence type="ECO:0000256" key="3">
    <source>
        <dbReference type="ARBA" id="ARBA00022840"/>
    </source>
</evidence>
<feature type="coiled-coil region" evidence="5">
    <location>
        <begin position="544"/>
        <end position="581"/>
    </location>
</feature>
<feature type="domain" description="RecF/RecN/SMC N-terminal" evidence="7">
    <location>
        <begin position="124"/>
        <end position="184"/>
    </location>
</feature>
<dbReference type="InterPro" id="IPR027417">
    <property type="entry name" value="P-loop_NTPase"/>
</dbReference>
<dbReference type="GO" id="GO:0005524">
    <property type="term" value="F:ATP binding"/>
    <property type="evidence" value="ECO:0007669"/>
    <property type="project" value="UniProtKB-KW"/>
</dbReference>
<evidence type="ECO:0000256" key="4">
    <source>
        <dbReference type="ARBA" id="ARBA00023242"/>
    </source>
</evidence>
<evidence type="ECO:0000259" key="7">
    <source>
        <dbReference type="Pfam" id="PF02463"/>
    </source>
</evidence>
<sequence length="781" mass="89477">MNRLSESNSDSDNGDVGEYHHSDEEGGIRLGDIYIPPPPKPICSVENTGPRLIITNITNLNFKSYAGECDLGPFHKADHTLLLSANTGIPPPLILTKDKSCFNLETPDYLATHLSHVINILVWCFTAIIGPNGSGKSNIIDSMLFVFGYRASKIRSKKISVLIHNSTKYSNINSCTVQVHFQQIIDKDPCGILVDGLGQEIELRVFKWTEDTYCCRHYKFLVGWEINNSASMHSGMAPKVYQVTKSLWINLQEAVRQTVAVLKKVGGPLRLKQADDWPNTKVIPPRGVPDFDMAEQIVSKGYEKIFKPVFDKNIWKQAKPKLEDLKEGRYHASGTLLDKNVSIRRVNHSRSPSNTARDSPEQSYQLTEVQRVDDEDSYDVVPNSQFVISRTAFKDNSSYYTIDKKRVQFKEVAKLLRSHGIDLDHNRFLILQGEVEQIAMMKPKGATEHETGMLEFLEDIIGTSRFKEPLQKIIQLGNDLNQERSEKLNRVKMVEKEKDALEEPKNEALKYLKLKNEYTQMLNIDYQLGIHETEQKILEKETSRKSLDDSMAEMKADLRRIAQEKNEIQKADNELKKIIAAESLQKEEMNAKFDEKTSLDTNLQEETQMIARKRKKTKEMLAEEKKKLLELEKVPEKNESEIRELSRNEEKLSNQREVEEAALKQTMDGLKAETQELQDQKTGLQTRLIELNVTKNATKQQARGHSVSFGDMRVKMPVQGLPYEPREPRVGPPSSQTDHWFDIISSELDIYIQNEQKEKTKMEQIQNNLDNTVRRLAECRE</sequence>
<dbReference type="GO" id="GO:0005634">
    <property type="term" value="C:nucleus"/>
    <property type="evidence" value="ECO:0007669"/>
    <property type="project" value="UniProtKB-SubCell"/>
</dbReference>
<feature type="compositionally biased region" description="Polar residues" evidence="6">
    <location>
        <begin position="1"/>
        <end position="11"/>
    </location>
</feature>
<name>A0A7R8VGS9_TIMDO</name>
<evidence type="ECO:0000256" key="6">
    <source>
        <dbReference type="SAM" id="MobiDB-lite"/>
    </source>
</evidence>
<keyword evidence="5" id="KW-0175">Coiled coil</keyword>
<dbReference type="Gene3D" id="3.40.50.300">
    <property type="entry name" value="P-loop containing nucleotide triphosphate hydrolases"/>
    <property type="match status" value="2"/>
</dbReference>
<feature type="region of interest" description="Disordered" evidence="6">
    <location>
        <begin position="1"/>
        <end position="24"/>
    </location>
</feature>
<reference evidence="8" key="1">
    <citation type="submission" date="2020-11" db="EMBL/GenBank/DDBJ databases">
        <authorList>
            <person name="Tran Van P."/>
        </authorList>
    </citation>
    <scope>NUCLEOTIDE SEQUENCE</scope>
</reference>
<dbReference type="PANTHER" id="PTHR18937:SF172">
    <property type="entry name" value="STRUCTURAL MAINTENANCE OF CHROMOSOMES PROTEIN"/>
    <property type="match status" value="1"/>
</dbReference>